<accession>A0ABS4GAN8</accession>
<name>A0ABS4GAN8_9FIRM</name>
<evidence type="ECO:0000256" key="3">
    <source>
        <dbReference type="ARBA" id="ARBA00023315"/>
    </source>
</evidence>
<dbReference type="SUPFAM" id="SSF53659">
    <property type="entry name" value="Isocitrate/Isopropylmalate dehydrogenase-like"/>
    <property type="match status" value="1"/>
</dbReference>
<sequence length="299" mass="32111">MIFKSLDEIVSSMQKCSDKKRMVVAGADESHTLEAVSIAKKEGIISAILVGDSVRINEILNDLGEDCSEYEIIHNLENPVDIAVKLIHENKADILMKGNIQTSTLIKSVLNKDTGIMKGELLSHVLFVQAPAYHKIFAVTDSAIIPNPDLNQKKAILENTVNAMLSLGYDDPKVAALTAVEVVNLKMQETVDADELKKLNQVGEIKNCIVEGPISMDLAFDKDAGKIKGFTSTVVGDPDILLMPNLLVGNVAVKTLKIFGQSTVAGLVLGATVPIVLTSRSTATRSKYMSIAISAAIAI</sequence>
<evidence type="ECO:0000256" key="1">
    <source>
        <dbReference type="ARBA" id="ARBA00005656"/>
    </source>
</evidence>
<evidence type="ECO:0000313" key="5">
    <source>
        <dbReference type="EMBL" id="MBP1924761.1"/>
    </source>
</evidence>
<dbReference type="Gene3D" id="3.40.718.10">
    <property type="entry name" value="Isopropylmalate Dehydrogenase"/>
    <property type="match status" value="1"/>
</dbReference>
<dbReference type="PANTHER" id="PTHR43356">
    <property type="entry name" value="PHOSPHATE ACETYLTRANSFERASE"/>
    <property type="match status" value="1"/>
</dbReference>
<dbReference type="Pfam" id="PF01515">
    <property type="entry name" value="PTA_PTB"/>
    <property type="match status" value="1"/>
</dbReference>
<comment type="similarity">
    <text evidence="1">Belongs to the phosphate acetyltransferase and butyryltransferase family.</text>
</comment>
<proteinExistence type="inferred from homology"/>
<keyword evidence="2 5" id="KW-0808">Transferase</keyword>
<evidence type="ECO:0000256" key="2">
    <source>
        <dbReference type="ARBA" id="ARBA00022679"/>
    </source>
</evidence>
<evidence type="ECO:0000259" key="4">
    <source>
        <dbReference type="Pfam" id="PF01515"/>
    </source>
</evidence>
<dbReference type="PIRSF" id="PIRSF000428">
    <property type="entry name" value="P_Ac_trans"/>
    <property type="match status" value="1"/>
</dbReference>
<dbReference type="EC" id="2.3.1.19" evidence="5"/>
<dbReference type="EMBL" id="JAGGKS010000001">
    <property type="protein sequence ID" value="MBP1924761.1"/>
    <property type="molecule type" value="Genomic_DNA"/>
</dbReference>
<comment type="caution">
    <text evidence="5">The sequence shown here is derived from an EMBL/GenBank/DDBJ whole genome shotgun (WGS) entry which is preliminary data.</text>
</comment>
<gene>
    <name evidence="5" type="ORF">J2Z76_000614</name>
</gene>
<keyword evidence="6" id="KW-1185">Reference proteome</keyword>
<dbReference type="InterPro" id="IPR012147">
    <property type="entry name" value="P_Ac_Bu_trans"/>
</dbReference>
<evidence type="ECO:0000313" key="6">
    <source>
        <dbReference type="Proteomes" id="UP001519342"/>
    </source>
</evidence>
<protein>
    <submittedName>
        <fullName evidence="5">Phosphate butyryltransferase</fullName>
        <ecNumber evidence="5">2.3.1.19</ecNumber>
    </submittedName>
</protein>
<feature type="domain" description="Phosphate acetyl/butaryl transferase" evidence="4">
    <location>
        <begin position="76"/>
        <end position="295"/>
    </location>
</feature>
<dbReference type="Proteomes" id="UP001519342">
    <property type="component" value="Unassembled WGS sequence"/>
</dbReference>
<reference evidence="5 6" key="1">
    <citation type="submission" date="2021-03" db="EMBL/GenBank/DDBJ databases">
        <title>Genomic Encyclopedia of Type Strains, Phase IV (KMG-IV): sequencing the most valuable type-strain genomes for metagenomic binning, comparative biology and taxonomic classification.</title>
        <authorList>
            <person name="Goeker M."/>
        </authorList>
    </citation>
    <scope>NUCLEOTIDE SEQUENCE [LARGE SCALE GENOMIC DNA]</scope>
    <source>
        <strain evidence="5 6">DSM 24004</strain>
    </source>
</reference>
<dbReference type="GO" id="GO:0050182">
    <property type="term" value="F:phosphate butyryltransferase activity"/>
    <property type="evidence" value="ECO:0007669"/>
    <property type="project" value="UniProtKB-EC"/>
</dbReference>
<dbReference type="RefSeq" id="WP_209510500.1">
    <property type="nucleotide sequence ID" value="NZ_JAGGKS010000001.1"/>
</dbReference>
<keyword evidence="3 5" id="KW-0012">Acyltransferase</keyword>
<dbReference type="InterPro" id="IPR002505">
    <property type="entry name" value="PTA_PTB"/>
</dbReference>
<dbReference type="PANTHER" id="PTHR43356:SF2">
    <property type="entry name" value="PHOSPHATE ACETYLTRANSFERASE"/>
    <property type="match status" value="1"/>
</dbReference>
<organism evidence="5 6">
    <name type="scientific">Sedimentibacter acidaminivorans</name>
    <dbReference type="NCBI Taxonomy" id="913099"/>
    <lineage>
        <taxon>Bacteria</taxon>
        <taxon>Bacillati</taxon>
        <taxon>Bacillota</taxon>
        <taxon>Tissierellia</taxon>
        <taxon>Sedimentibacter</taxon>
    </lineage>
</organism>
<dbReference type="InterPro" id="IPR050500">
    <property type="entry name" value="Phos_Acetyltrans/Butyryltrans"/>
</dbReference>